<comment type="subcellular location">
    <subcellularLocation>
        <location evidence="4">Cytoplasm</location>
    </subcellularLocation>
</comment>
<evidence type="ECO:0000256" key="2">
    <source>
        <dbReference type="ARBA" id="ARBA00001936"/>
    </source>
</evidence>
<evidence type="ECO:0000313" key="15">
    <source>
        <dbReference type="EMBL" id="CAB4958429.1"/>
    </source>
</evidence>
<dbReference type="GO" id="GO:0046872">
    <property type="term" value="F:metal ion binding"/>
    <property type="evidence" value="ECO:0007669"/>
    <property type="project" value="UniProtKB-KW"/>
</dbReference>
<dbReference type="GO" id="GO:0004523">
    <property type="term" value="F:RNA-DNA hybrid ribonuclease activity"/>
    <property type="evidence" value="ECO:0007669"/>
    <property type="project" value="UniProtKB-EC"/>
</dbReference>
<evidence type="ECO:0000256" key="10">
    <source>
        <dbReference type="ARBA" id="ARBA00022723"/>
    </source>
</evidence>
<dbReference type="AlphaFoldDB" id="A0A6J7KVM7"/>
<evidence type="ECO:0000256" key="11">
    <source>
        <dbReference type="ARBA" id="ARBA00022759"/>
    </source>
</evidence>
<dbReference type="GO" id="GO:0006298">
    <property type="term" value="P:mismatch repair"/>
    <property type="evidence" value="ECO:0007669"/>
    <property type="project" value="TreeGrafter"/>
</dbReference>
<sequence>MSSKTYPTSELESQIFGSGIKQLLSIDEVGRGAIAGPVAVGVTVTSAETFKTPWPAKLCDSKLMSEKQREESFQPVADWVDQWAIGMASAVEIDQIGITKALALAAERAIEKLSFEPSGARILLDGSHNWLGNRSYGVPVAVRPNADRDCASVAAASVLAKVTRDRLMVELAKEFPGFGFEGHKGYASEAHIEAVRRLRPSIQHRVTWLDRILGIDS</sequence>
<evidence type="ECO:0000256" key="13">
    <source>
        <dbReference type="ARBA" id="ARBA00023211"/>
    </source>
</evidence>
<evidence type="ECO:0000256" key="12">
    <source>
        <dbReference type="ARBA" id="ARBA00022801"/>
    </source>
</evidence>
<dbReference type="InterPro" id="IPR001352">
    <property type="entry name" value="RNase_HII/HIII"/>
</dbReference>
<keyword evidence="13" id="KW-0464">Manganese</keyword>
<organism evidence="15">
    <name type="scientific">freshwater metagenome</name>
    <dbReference type="NCBI Taxonomy" id="449393"/>
    <lineage>
        <taxon>unclassified sequences</taxon>
        <taxon>metagenomes</taxon>
        <taxon>ecological metagenomes</taxon>
    </lineage>
</organism>
<evidence type="ECO:0000256" key="6">
    <source>
        <dbReference type="ARBA" id="ARBA00012180"/>
    </source>
</evidence>
<gene>
    <name evidence="15" type="ORF">UFOPK3837_00903</name>
</gene>
<dbReference type="Gene3D" id="3.30.420.10">
    <property type="entry name" value="Ribonuclease H-like superfamily/Ribonuclease H"/>
    <property type="match status" value="1"/>
</dbReference>
<dbReference type="CDD" id="cd07182">
    <property type="entry name" value="RNase_HII_bacteria_HII_like"/>
    <property type="match status" value="1"/>
</dbReference>
<evidence type="ECO:0000256" key="9">
    <source>
        <dbReference type="ARBA" id="ARBA00022722"/>
    </source>
</evidence>
<comment type="similarity">
    <text evidence="5">Belongs to the RNase HII family.</text>
</comment>
<evidence type="ECO:0000256" key="7">
    <source>
        <dbReference type="ARBA" id="ARBA00019179"/>
    </source>
</evidence>
<dbReference type="PANTHER" id="PTHR10954">
    <property type="entry name" value="RIBONUCLEASE H2 SUBUNIT A"/>
    <property type="match status" value="1"/>
</dbReference>
<evidence type="ECO:0000259" key="14">
    <source>
        <dbReference type="PROSITE" id="PS51975"/>
    </source>
</evidence>
<evidence type="ECO:0000256" key="5">
    <source>
        <dbReference type="ARBA" id="ARBA00007383"/>
    </source>
</evidence>
<dbReference type="EC" id="3.1.26.4" evidence="6"/>
<dbReference type="GO" id="GO:0003723">
    <property type="term" value="F:RNA binding"/>
    <property type="evidence" value="ECO:0007669"/>
    <property type="project" value="InterPro"/>
</dbReference>
<evidence type="ECO:0000256" key="3">
    <source>
        <dbReference type="ARBA" id="ARBA00001946"/>
    </source>
</evidence>
<reference evidence="15" key="1">
    <citation type="submission" date="2020-05" db="EMBL/GenBank/DDBJ databases">
        <authorList>
            <person name="Chiriac C."/>
            <person name="Salcher M."/>
            <person name="Ghai R."/>
            <person name="Kavagutti S V."/>
        </authorList>
    </citation>
    <scope>NUCLEOTIDE SEQUENCE</scope>
</reference>
<comment type="catalytic activity">
    <reaction evidence="1">
        <text>Endonucleolytic cleavage to 5'-phosphomonoester.</text>
        <dbReference type="EC" id="3.1.26.4"/>
    </reaction>
</comment>
<keyword evidence="9" id="KW-0540">Nuclease</keyword>
<dbReference type="InterPro" id="IPR012337">
    <property type="entry name" value="RNaseH-like_sf"/>
</dbReference>
<keyword evidence="12" id="KW-0378">Hydrolase</keyword>
<dbReference type="EMBL" id="CAFBNO010000046">
    <property type="protein sequence ID" value="CAB4958429.1"/>
    <property type="molecule type" value="Genomic_DNA"/>
</dbReference>
<dbReference type="PROSITE" id="PS51975">
    <property type="entry name" value="RNASE_H_2"/>
    <property type="match status" value="1"/>
</dbReference>
<evidence type="ECO:0000256" key="4">
    <source>
        <dbReference type="ARBA" id="ARBA00004496"/>
    </source>
</evidence>
<feature type="domain" description="RNase H type-2" evidence="14">
    <location>
        <begin position="21"/>
        <end position="217"/>
    </location>
</feature>
<dbReference type="InterPro" id="IPR036397">
    <property type="entry name" value="RNaseH_sf"/>
</dbReference>
<comment type="cofactor">
    <cofactor evidence="3">
        <name>Mg(2+)</name>
        <dbReference type="ChEBI" id="CHEBI:18420"/>
    </cofactor>
</comment>
<keyword evidence="11" id="KW-0255">Endonuclease</keyword>
<keyword evidence="10" id="KW-0479">Metal-binding</keyword>
<dbReference type="InterPro" id="IPR024567">
    <property type="entry name" value="RNase_HII/HIII_dom"/>
</dbReference>
<evidence type="ECO:0000256" key="8">
    <source>
        <dbReference type="ARBA" id="ARBA00022490"/>
    </source>
</evidence>
<dbReference type="Pfam" id="PF01351">
    <property type="entry name" value="RNase_HII"/>
    <property type="match status" value="1"/>
</dbReference>
<comment type="cofactor">
    <cofactor evidence="2">
        <name>Mn(2+)</name>
        <dbReference type="ChEBI" id="CHEBI:29035"/>
    </cofactor>
</comment>
<evidence type="ECO:0000256" key="1">
    <source>
        <dbReference type="ARBA" id="ARBA00000077"/>
    </source>
</evidence>
<dbReference type="GO" id="GO:0043137">
    <property type="term" value="P:DNA replication, removal of RNA primer"/>
    <property type="evidence" value="ECO:0007669"/>
    <property type="project" value="TreeGrafter"/>
</dbReference>
<protein>
    <recommendedName>
        <fullName evidence="7">Ribonuclease HII</fullName>
        <ecNumber evidence="6">3.1.26.4</ecNumber>
    </recommendedName>
</protein>
<dbReference type="InterPro" id="IPR022898">
    <property type="entry name" value="RNase_HII"/>
</dbReference>
<proteinExistence type="inferred from homology"/>
<keyword evidence="8" id="KW-0963">Cytoplasm</keyword>
<name>A0A6J7KVM7_9ZZZZ</name>
<accession>A0A6J7KVM7</accession>
<dbReference type="NCBIfam" id="NF000595">
    <property type="entry name" value="PRK00015.1-3"/>
    <property type="match status" value="1"/>
</dbReference>
<dbReference type="SUPFAM" id="SSF53098">
    <property type="entry name" value="Ribonuclease H-like"/>
    <property type="match status" value="1"/>
</dbReference>
<dbReference type="GO" id="GO:0032299">
    <property type="term" value="C:ribonuclease H2 complex"/>
    <property type="evidence" value="ECO:0007669"/>
    <property type="project" value="TreeGrafter"/>
</dbReference>
<dbReference type="PANTHER" id="PTHR10954:SF18">
    <property type="entry name" value="RIBONUCLEASE HII"/>
    <property type="match status" value="1"/>
</dbReference>
<dbReference type="GO" id="GO:0005737">
    <property type="term" value="C:cytoplasm"/>
    <property type="evidence" value="ECO:0007669"/>
    <property type="project" value="UniProtKB-SubCell"/>
</dbReference>